<proteinExistence type="predicted"/>
<dbReference type="Proteomes" id="UP000217790">
    <property type="component" value="Unassembled WGS sequence"/>
</dbReference>
<evidence type="ECO:0000313" key="3">
    <source>
        <dbReference type="EMBL" id="PBK83095.1"/>
    </source>
</evidence>
<feature type="chain" id="PRO_5013729402" evidence="2">
    <location>
        <begin position="21"/>
        <end position="95"/>
    </location>
</feature>
<accession>A0A2H3CJ85</accession>
<keyword evidence="4" id="KW-1185">Reference proteome</keyword>
<dbReference type="InParanoid" id="A0A2H3CJ85"/>
<name>A0A2H3CJ85_ARMGA</name>
<keyword evidence="2" id="KW-0732">Signal</keyword>
<organism evidence="3 4">
    <name type="scientific">Armillaria gallica</name>
    <name type="common">Bulbous honey fungus</name>
    <name type="synonym">Armillaria bulbosa</name>
    <dbReference type="NCBI Taxonomy" id="47427"/>
    <lineage>
        <taxon>Eukaryota</taxon>
        <taxon>Fungi</taxon>
        <taxon>Dikarya</taxon>
        <taxon>Basidiomycota</taxon>
        <taxon>Agaricomycotina</taxon>
        <taxon>Agaricomycetes</taxon>
        <taxon>Agaricomycetidae</taxon>
        <taxon>Agaricales</taxon>
        <taxon>Marasmiineae</taxon>
        <taxon>Physalacriaceae</taxon>
        <taxon>Armillaria</taxon>
    </lineage>
</organism>
<evidence type="ECO:0000256" key="1">
    <source>
        <dbReference type="SAM" id="MobiDB-lite"/>
    </source>
</evidence>
<sequence length="95" mass="10719">MRTTPHVVALFALDFDVLLASLFDRIEKNISQFKYGLRVPAITPQLQQSRSTRSWQKRVKGRRHENGPIISSDISAIPKDGTGENVRNIIAKFGN</sequence>
<dbReference type="EMBL" id="KZ293709">
    <property type="protein sequence ID" value="PBK83095.1"/>
    <property type="molecule type" value="Genomic_DNA"/>
</dbReference>
<dbReference type="AlphaFoldDB" id="A0A2H3CJ85"/>
<evidence type="ECO:0000313" key="4">
    <source>
        <dbReference type="Proteomes" id="UP000217790"/>
    </source>
</evidence>
<evidence type="ECO:0000256" key="2">
    <source>
        <dbReference type="SAM" id="SignalP"/>
    </source>
</evidence>
<gene>
    <name evidence="3" type="ORF">ARMGADRAFT_1089657</name>
</gene>
<protein>
    <submittedName>
        <fullName evidence="3">Uncharacterized protein</fullName>
    </submittedName>
</protein>
<reference evidence="4" key="1">
    <citation type="journal article" date="2017" name="Nat. Ecol. Evol.">
        <title>Genome expansion and lineage-specific genetic innovations in the forest pathogenic fungi Armillaria.</title>
        <authorList>
            <person name="Sipos G."/>
            <person name="Prasanna A.N."/>
            <person name="Walter M.C."/>
            <person name="O'Connor E."/>
            <person name="Balint B."/>
            <person name="Krizsan K."/>
            <person name="Kiss B."/>
            <person name="Hess J."/>
            <person name="Varga T."/>
            <person name="Slot J."/>
            <person name="Riley R."/>
            <person name="Boka B."/>
            <person name="Rigling D."/>
            <person name="Barry K."/>
            <person name="Lee J."/>
            <person name="Mihaltcheva S."/>
            <person name="LaButti K."/>
            <person name="Lipzen A."/>
            <person name="Waldron R."/>
            <person name="Moloney N.M."/>
            <person name="Sperisen C."/>
            <person name="Kredics L."/>
            <person name="Vagvoelgyi C."/>
            <person name="Patrignani A."/>
            <person name="Fitzpatrick D."/>
            <person name="Nagy I."/>
            <person name="Doyle S."/>
            <person name="Anderson J.B."/>
            <person name="Grigoriev I.V."/>
            <person name="Gueldener U."/>
            <person name="Muensterkoetter M."/>
            <person name="Nagy L.G."/>
        </authorList>
    </citation>
    <scope>NUCLEOTIDE SEQUENCE [LARGE SCALE GENOMIC DNA]</scope>
    <source>
        <strain evidence="4">Ar21-2</strain>
    </source>
</reference>
<feature type="signal peptide" evidence="2">
    <location>
        <begin position="1"/>
        <end position="20"/>
    </location>
</feature>
<feature type="region of interest" description="Disordered" evidence="1">
    <location>
        <begin position="48"/>
        <end position="74"/>
    </location>
</feature>